<reference evidence="2 3" key="1">
    <citation type="submission" date="2024-02" db="EMBL/GenBank/DDBJ databases">
        <authorList>
            <person name="Chen Y."/>
            <person name="Shah S."/>
            <person name="Dougan E. K."/>
            <person name="Thang M."/>
            <person name="Chan C."/>
        </authorList>
    </citation>
    <scope>NUCLEOTIDE SEQUENCE [LARGE SCALE GENOMIC DNA]</scope>
</reference>
<protein>
    <recommendedName>
        <fullName evidence="4">H(+)-exporting diphosphatase</fullName>
    </recommendedName>
</protein>
<organism evidence="2 3">
    <name type="scientific">Durusdinium trenchii</name>
    <dbReference type="NCBI Taxonomy" id="1381693"/>
    <lineage>
        <taxon>Eukaryota</taxon>
        <taxon>Sar</taxon>
        <taxon>Alveolata</taxon>
        <taxon>Dinophyceae</taxon>
        <taxon>Suessiales</taxon>
        <taxon>Symbiodiniaceae</taxon>
        <taxon>Durusdinium</taxon>
    </lineage>
</organism>
<keyword evidence="1" id="KW-1133">Transmembrane helix</keyword>
<dbReference type="EMBL" id="CAXAMM010023559">
    <property type="protein sequence ID" value="CAK9053840.1"/>
    <property type="molecule type" value="Genomic_DNA"/>
</dbReference>
<feature type="transmembrane region" description="Helical" evidence="1">
    <location>
        <begin position="142"/>
        <end position="162"/>
    </location>
</feature>
<feature type="transmembrane region" description="Helical" evidence="1">
    <location>
        <begin position="63"/>
        <end position="82"/>
    </location>
</feature>
<accession>A0ABP0MUY5</accession>
<evidence type="ECO:0000313" key="3">
    <source>
        <dbReference type="Proteomes" id="UP001642464"/>
    </source>
</evidence>
<proteinExistence type="predicted"/>
<evidence type="ECO:0000256" key="1">
    <source>
        <dbReference type="SAM" id="Phobius"/>
    </source>
</evidence>
<keyword evidence="1" id="KW-0472">Membrane</keyword>
<sequence>MALDCLCLPKLVDPVDSFLCCLSLDTGVKLLMWPHLVLLMYIVATAIENLIGQDNGTPGTSQMFETIWSLIGIPVILAGLWGVYHRIEPHVRLYWYYLVLSFAIDLVFIVDLFILQDACVHLKLEEAAQGGQAFACGVARSISSTAAVVSTIVALYLIYVVWSWCEDADGSTAADAVAALLDIADGRALGKKRYFGLEGPDVIGPSMDATASIFSGASIFYGSVSSAVIGEAKAVGEFVGTSIDDIETYAIGRA</sequence>
<keyword evidence="3" id="KW-1185">Reference proteome</keyword>
<evidence type="ECO:0008006" key="4">
    <source>
        <dbReference type="Google" id="ProtNLM"/>
    </source>
</evidence>
<evidence type="ECO:0000313" key="2">
    <source>
        <dbReference type="EMBL" id="CAK9053840.1"/>
    </source>
</evidence>
<gene>
    <name evidence="2" type="ORF">SCF082_LOCUS29302</name>
</gene>
<feature type="transmembrane region" description="Helical" evidence="1">
    <location>
        <begin position="94"/>
        <end position="115"/>
    </location>
</feature>
<dbReference type="Proteomes" id="UP001642464">
    <property type="component" value="Unassembled WGS sequence"/>
</dbReference>
<comment type="caution">
    <text evidence="2">The sequence shown here is derived from an EMBL/GenBank/DDBJ whole genome shotgun (WGS) entry which is preliminary data.</text>
</comment>
<keyword evidence="1" id="KW-0812">Transmembrane</keyword>
<name>A0ABP0MUY5_9DINO</name>
<feature type="transmembrane region" description="Helical" evidence="1">
    <location>
        <begin position="32"/>
        <end position="51"/>
    </location>
</feature>